<evidence type="ECO:0000256" key="10">
    <source>
        <dbReference type="ARBA" id="ARBA00022989"/>
    </source>
</evidence>
<keyword evidence="7 21" id="KW-0812">Transmembrane</keyword>
<evidence type="ECO:0000256" key="14">
    <source>
        <dbReference type="ARBA" id="ARBA00032370"/>
    </source>
</evidence>
<dbReference type="GO" id="GO:0009252">
    <property type="term" value="P:peptidoglycan biosynthetic process"/>
    <property type="evidence" value="ECO:0007669"/>
    <property type="project" value="UniProtKB-KW"/>
</dbReference>
<accession>A0A1F5I406</accession>
<name>A0A1F5I406_9BACT</name>
<dbReference type="GO" id="GO:0071555">
    <property type="term" value="P:cell wall organization"/>
    <property type="evidence" value="ECO:0007669"/>
    <property type="project" value="UniProtKB-KW"/>
</dbReference>
<evidence type="ECO:0000256" key="21">
    <source>
        <dbReference type="SAM" id="Phobius"/>
    </source>
</evidence>
<dbReference type="GO" id="GO:0051301">
    <property type="term" value="P:cell division"/>
    <property type="evidence" value="ECO:0007669"/>
    <property type="project" value="UniProtKB-KW"/>
</dbReference>
<feature type="transmembrane region" description="Helical" evidence="21">
    <location>
        <begin position="111"/>
        <end position="133"/>
    </location>
</feature>
<evidence type="ECO:0000256" key="3">
    <source>
        <dbReference type="ARBA" id="ARBA00022475"/>
    </source>
</evidence>
<evidence type="ECO:0000256" key="20">
    <source>
        <dbReference type="ARBA" id="ARBA00049902"/>
    </source>
</evidence>
<gene>
    <name evidence="22" type="ORF">A3A60_03505</name>
</gene>
<keyword evidence="6" id="KW-0808">Transferase</keyword>
<reference evidence="22 23" key="1">
    <citation type="journal article" date="2016" name="Nat. Commun.">
        <title>Thousands of microbial genomes shed light on interconnected biogeochemical processes in an aquifer system.</title>
        <authorList>
            <person name="Anantharaman K."/>
            <person name="Brown C.T."/>
            <person name="Hug L.A."/>
            <person name="Sharon I."/>
            <person name="Castelle C.J."/>
            <person name="Probst A.J."/>
            <person name="Thomas B.C."/>
            <person name="Singh A."/>
            <person name="Wilkins M.J."/>
            <person name="Karaoz U."/>
            <person name="Brodie E.L."/>
            <person name="Williams K.H."/>
            <person name="Hubbard S.S."/>
            <person name="Banfield J.F."/>
        </authorList>
    </citation>
    <scope>NUCLEOTIDE SEQUENCE [LARGE SCALE GENOMIC DNA]</scope>
</reference>
<dbReference type="GO" id="GO:0032153">
    <property type="term" value="C:cell division site"/>
    <property type="evidence" value="ECO:0007669"/>
    <property type="project" value="TreeGrafter"/>
</dbReference>
<organism evidence="22 23">
    <name type="scientific">Candidatus Curtissbacteria bacterium RIFCSPLOWO2_01_FULL_42_26</name>
    <dbReference type="NCBI Taxonomy" id="1797729"/>
    <lineage>
        <taxon>Bacteria</taxon>
        <taxon>Candidatus Curtissiibacteriota</taxon>
    </lineage>
</organism>
<sequence length="371" mass="40943">MNEKKVVLKKQKTTLDWWLLGSTILLVSIGLIAIYDASVVTAFRDFGDRFYYIKNQLAWAALGFLTLVVLSFFDYHKILKFSNLIFAASVIMLVLVLIPVIGTQVLGARRWISIASFTFQPSEFAKLATIFYVTSIMAKFEKYKIRIIDSFLVYFLPIFLISALVVFEPDLGTSLMFFALALTIYFIGNAPIWHFLVTLPFLLIGAGLAIVKEPYRLERVRAFLDPFYDPQGASYQINQIIIAIASGGLLGVGLGGSRAKFEFIPEVHNDAIFAVIVEEVGFVGGIALIAIFLFLIMRAANVARDARDFEGRLLAAGLCALVAIQILFNLASNVALVPLTGVPLPFISYGGSSLFVTLAAIGILLNIRKQS</sequence>
<dbReference type="GO" id="GO:0008955">
    <property type="term" value="F:peptidoglycan glycosyltransferase activity"/>
    <property type="evidence" value="ECO:0007669"/>
    <property type="project" value="UniProtKB-EC"/>
</dbReference>
<proteinExistence type="inferred from homology"/>
<feature type="transmembrane region" description="Helical" evidence="21">
    <location>
        <begin position="192"/>
        <end position="211"/>
    </location>
</feature>
<dbReference type="EC" id="2.4.99.28" evidence="19"/>
<dbReference type="PANTHER" id="PTHR30474">
    <property type="entry name" value="CELL CYCLE PROTEIN"/>
    <property type="match status" value="1"/>
</dbReference>
<evidence type="ECO:0000256" key="6">
    <source>
        <dbReference type="ARBA" id="ARBA00022679"/>
    </source>
</evidence>
<feature type="transmembrane region" description="Helical" evidence="21">
    <location>
        <begin position="55"/>
        <end position="73"/>
    </location>
</feature>
<dbReference type="NCBIfam" id="TIGR02614">
    <property type="entry name" value="ftsW"/>
    <property type="match status" value="1"/>
</dbReference>
<keyword evidence="12" id="KW-0131">Cell cycle</keyword>
<evidence type="ECO:0000256" key="15">
    <source>
        <dbReference type="ARBA" id="ARBA00033270"/>
    </source>
</evidence>
<dbReference type="STRING" id="1797729.A3A60_03505"/>
<feature type="transmembrane region" description="Helical" evidence="21">
    <location>
        <begin position="15"/>
        <end position="35"/>
    </location>
</feature>
<evidence type="ECO:0000256" key="4">
    <source>
        <dbReference type="ARBA" id="ARBA00022618"/>
    </source>
</evidence>
<dbReference type="EMBL" id="MFBS01000003">
    <property type="protein sequence ID" value="OGE11147.1"/>
    <property type="molecule type" value="Genomic_DNA"/>
</dbReference>
<dbReference type="AlphaFoldDB" id="A0A1F5I406"/>
<keyword evidence="3" id="KW-1003">Cell membrane</keyword>
<evidence type="ECO:0000256" key="8">
    <source>
        <dbReference type="ARBA" id="ARBA00022960"/>
    </source>
</evidence>
<evidence type="ECO:0000256" key="17">
    <source>
        <dbReference type="ARBA" id="ARBA00041185"/>
    </source>
</evidence>
<dbReference type="InterPro" id="IPR001182">
    <property type="entry name" value="FtsW/RodA"/>
</dbReference>
<evidence type="ECO:0000313" key="23">
    <source>
        <dbReference type="Proteomes" id="UP000179227"/>
    </source>
</evidence>
<dbReference type="GO" id="GO:0015648">
    <property type="term" value="F:lipid-linked peptidoglycan transporter activity"/>
    <property type="evidence" value="ECO:0007669"/>
    <property type="project" value="TreeGrafter"/>
</dbReference>
<evidence type="ECO:0000256" key="18">
    <source>
        <dbReference type="ARBA" id="ARBA00041418"/>
    </source>
</evidence>
<dbReference type="GO" id="GO:0008360">
    <property type="term" value="P:regulation of cell shape"/>
    <property type="evidence" value="ECO:0007669"/>
    <property type="project" value="UniProtKB-KW"/>
</dbReference>
<keyword evidence="10 21" id="KW-1133">Transmembrane helix</keyword>
<evidence type="ECO:0000256" key="5">
    <source>
        <dbReference type="ARBA" id="ARBA00022676"/>
    </source>
</evidence>
<keyword evidence="11 21" id="KW-0472">Membrane</keyword>
<evidence type="ECO:0000256" key="16">
    <source>
        <dbReference type="ARBA" id="ARBA00038053"/>
    </source>
</evidence>
<comment type="similarity">
    <text evidence="16">Belongs to the SEDS family. FtsW subfamily.</text>
</comment>
<comment type="caution">
    <text evidence="22">The sequence shown here is derived from an EMBL/GenBank/DDBJ whole genome shotgun (WGS) entry which is preliminary data.</text>
</comment>
<keyword evidence="5" id="KW-0328">Glycosyltransferase</keyword>
<comment type="catalytic activity">
    <reaction evidence="20">
        <text>[GlcNAc-(1-&gt;4)-Mur2Ac(oyl-L-Ala-gamma-D-Glu-L-Lys-D-Ala-D-Ala)](n)-di-trans,octa-cis-undecaprenyl diphosphate + beta-D-GlcNAc-(1-&gt;4)-Mur2Ac(oyl-L-Ala-gamma-D-Glu-L-Lys-D-Ala-D-Ala)-di-trans,octa-cis-undecaprenyl diphosphate = [GlcNAc-(1-&gt;4)-Mur2Ac(oyl-L-Ala-gamma-D-Glu-L-Lys-D-Ala-D-Ala)](n+1)-di-trans,octa-cis-undecaprenyl diphosphate + di-trans,octa-cis-undecaprenyl diphosphate + H(+)</text>
        <dbReference type="Rhea" id="RHEA:23708"/>
        <dbReference type="Rhea" id="RHEA-COMP:9602"/>
        <dbReference type="Rhea" id="RHEA-COMP:9603"/>
        <dbReference type="ChEBI" id="CHEBI:15378"/>
        <dbReference type="ChEBI" id="CHEBI:58405"/>
        <dbReference type="ChEBI" id="CHEBI:60033"/>
        <dbReference type="ChEBI" id="CHEBI:78435"/>
        <dbReference type="EC" id="2.4.99.28"/>
    </reaction>
</comment>
<evidence type="ECO:0000256" key="7">
    <source>
        <dbReference type="ARBA" id="ARBA00022692"/>
    </source>
</evidence>
<dbReference type="Proteomes" id="UP000179227">
    <property type="component" value="Unassembled WGS sequence"/>
</dbReference>
<dbReference type="GO" id="GO:0005886">
    <property type="term" value="C:plasma membrane"/>
    <property type="evidence" value="ECO:0007669"/>
    <property type="project" value="UniProtKB-SubCell"/>
</dbReference>
<feature type="transmembrane region" description="Helical" evidence="21">
    <location>
        <begin position="271"/>
        <end position="297"/>
    </location>
</feature>
<protein>
    <recommendedName>
        <fullName evidence="17">Probable peptidoglycan glycosyltransferase FtsW</fullName>
        <ecNumber evidence="19">2.4.99.28</ecNumber>
    </recommendedName>
    <alternativeName>
        <fullName evidence="18">Cell division protein FtsW</fullName>
    </alternativeName>
    <alternativeName>
        <fullName evidence="15">Cell wall polymerase</fullName>
    </alternativeName>
    <alternativeName>
        <fullName evidence="14">Peptidoglycan polymerase</fullName>
    </alternativeName>
</protein>
<feature type="transmembrane region" description="Helical" evidence="21">
    <location>
        <begin position="153"/>
        <end position="186"/>
    </location>
</feature>
<evidence type="ECO:0000256" key="1">
    <source>
        <dbReference type="ARBA" id="ARBA00004651"/>
    </source>
</evidence>
<feature type="transmembrane region" description="Helical" evidence="21">
    <location>
        <begin position="309"/>
        <end position="331"/>
    </location>
</feature>
<comment type="subcellular location">
    <subcellularLocation>
        <location evidence="1">Cell membrane</location>
        <topology evidence="1">Multi-pass membrane protein</topology>
    </subcellularLocation>
</comment>
<evidence type="ECO:0000313" key="22">
    <source>
        <dbReference type="EMBL" id="OGE11147.1"/>
    </source>
</evidence>
<dbReference type="InterPro" id="IPR013437">
    <property type="entry name" value="FtsW"/>
</dbReference>
<keyword evidence="9" id="KW-0573">Peptidoglycan synthesis</keyword>
<feature type="transmembrane region" description="Helical" evidence="21">
    <location>
        <begin position="85"/>
        <end position="105"/>
    </location>
</feature>
<keyword evidence="4 22" id="KW-0132">Cell division</keyword>
<evidence type="ECO:0000256" key="12">
    <source>
        <dbReference type="ARBA" id="ARBA00023306"/>
    </source>
</evidence>
<dbReference type="Pfam" id="PF01098">
    <property type="entry name" value="FTSW_RODA_SPOVE"/>
    <property type="match status" value="1"/>
</dbReference>
<comment type="pathway">
    <text evidence="2">Cell wall biogenesis; peptidoglycan biosynthesis.</text>
</comment>
<evidence type="ECO:0000256" key="19">
    <source>
        <dbReference type="ARBA" id="ARBA00044770"/>
    </source>
</evidence>
<evidence type="ECO:0000256" key="11">
    <source>
        <dbReference type="ARBA" id="ARBA00023136"/>
    </source>
</evidence>
<feature type="transmembrane region" description="Helical" evidence="21">
    <location>
        <begin position="346"/>
        <end position="367"/>
    </location>
</feature>
<evidence type="ECO:0000256" key="9">
    <source>
        <dbReference type="ARBA" id="ARBA00022984"/>
    </source>
</evidence>
<evidence type="ECO:0000256" key="13">
    <source>
        <dbReference type="ARBA" id="ARBA00023316"/>
    </source>
</evidence>
<keyword evidence="8" id="KW-0133">Cell shape</keyword>
<keyword evidence="13" id="KW-0961">Cell wall biogenesis/degradation</keyword>
<dbReference type="PANTHER" id="PTHR30474:SF2">
    <property type="entry name" value="PEPTIDOGLYCAN GLYCOSYLTRANSFERASE FTSW-RELATED"/>
    <property type="match status" value="1"/>
</dbReference>
<feature type="transmembrane region" description="Helical" evidence="21">
    <location>
        <begin position="240"/>
        <end position="259"/>
    </location>
</feature>
<evidence type="ECO:0000256" key="2">
    <source>
        <dbReference type="ARBA" id="ARBA00004752"/>
    </source>
</evidence>